<sequence>MELVLPQLGLLEKALAAAQHPGRRQRKAGGPPADPHRDGGKADEQDGQACMVSHSTARASPAGGGTSDGTALWGQRCLGGDLAQRGCRPGVQRCRWQKKKKSQS</sequence>
<keyword evidence="3" id="KW-1185">Reference proteome</keyword>
<evidence type="ECO:0000313" key="2">
    <source>
        <dbReference type="EMBL" id="CAK0797814.1"/>
    </source>
</evidence>
<proteinExistence type="predicted"/>
<accession>A0ABN9PX03</accession>
<dbReference type="EMBL" id="CAUYUJ010001825">
    <property type="protein sequence ID" value="CAK0797814.1"/>
    <property type="molecule type" value="Genomic_DNA"/>
</dbReference>
<reference evidence="2" key="1">
    <citation type="submission" date="2023-10" db="EMBL/GenBank/DDBJ databases">
        <authorList>
            <person name="Chen Y."/>
            <person name="Shah S."/>
            <person name="Dougan E. K."/>
            <person name="Thang M."/>
            <person name="Chan C."/>
        </authorList>
    </citation>
    <scope>NUCLEOTIDE SEQUENCE [LARGE SCALE GENOMIC DNA]</scope>
</reference>
<feature type="compositionally biased region" description="Basic and acidic residues" evidence="1">
    <location>
        <begin position="34"/>
        <end position="44"/>
    </location>
</feature>
<dbReference type="Proteomes" id="UP001189429">
    <property type="component" value="Unassembled WGS sequence"/>
</dbReference>
<feature type="region of interest" description="Disordered" evidence="1">
    <location>
        <begin position="17"/>
        <end position="104"/>
    </location>
</feature>
<feature type="compositionally biased region" description="Basic residues" evidence="1">
    <location>
        <begin position="95"/>
        <end position="104"/>
    </location>
</feature>
<name>A0ABN9PX03_9DINO</name>
<organism evidence="2 3">
    <name type="scientific">Prorocentrum cordatum</name>
    <dbReference type="NCBI Taxonomy" id="2364126"/>
    <lineage>
        <taxon>Eukaryota</taxon>
        <taxon>Sar</taxon>
        <taxon>Alveolata</taxon>
        <taxon>Dinophyceae</taxon>
        <taxon>Prorocentrales</taxon>
        <taxon>Prorocentraceae</taxon>
        <taxon>Prorocentrum</taxon>
    </lineage>
</organism>
<comment type="caution">
    <text evidence="2">The sequence shown here is derived from an EMBL/GenBank/DDBJ whole genome shotgun (WGS) entry which is preliminary data.</text>
</comment>
<evidence type="ECO:0000313" key="3">
    <source>
        <dbReference type="Proteomes" id="UP001189429"/>
    </source>
</evidence>
<protein>
    <submittedName>
        <fullName evidence="2">Uncharacterized protein</fullName>
    </submittedName>
</protein>
<evidence type="ECO:0000256" key="1">
    <source>
        <dbReference type="SAM" id="MobiDB-lite"/>
    </source>
</evidence>
<gene>
    <name evidence="2" type="ORF">PCOR1329_LOCUS6795</name>
</gene>